<dbReference type="AlphaFoldDB" id="A0A7U2I1E4"/>
<proteinExistence type="predicted"/>
<dbReference type="InterPro" id="IPR046529">
    <property type="entry name" value="DUF6594"/>
</dbReference>
<keyword evidence="1" id="KW-1133">Transmembrane helix</keyword>
<feature type="transmembrane region" description="Helical" evidence="1">
    <location>
        <begin position="261"/>
        <end position="280"/>
    </location>
</feature>
<evidence type="ECO:0000313" key="3">
    <source>
        <dbReference type="EMBL" id="QRC95832.1"/>
    </source>
</evidence>
<protein>
    <recommendedName>
        <fullName evidence="2">DUF6594 domain-containing protein</fullName>
    </recommendedName>
</protein>
<accession>A0A7U2I1E4</accession>
<evidence type="ECO:0000313" key="4">
    <source>
        <dbReference type="Proteomes" id="UP000663193"/>
    </source>
</evidence>
<dbReference type="OrthoDB" id="5342093at2759"/>
<evidence type="ECO:0000259" key="2">
    <source>
        <dbReference type="Pfam" id="PF20237"/>
    </source>
</evidence>
<name>A0A7U2I1E4_PHANO</name>
<keyword evidence="1" id="KW-0472">Membrane</keyword>
<dbReference type="Pfam" id="PF20237">
    <property type="entry name" value="DUF6594"/>
    <property type="match status" value="1"/>
</dbReference>
<feature type="domain" description="DUF6594" evidence="2">
    <location>
        <begin position="31"/>
        <end position="299"/>
    </location>
</feature>
<dbReference type="EMBL" id="CP069028">
    <property type="protein sequence ID" value="QRC95832.1"/>
    <property type="molecule type" value="Genomic_DNA"/>
</dbReference>
<evidence type="ECO:0000256" key="1">
    <source>
        <dbReference type="SAM" id="Phobius"/>
    </source>
</evidence>
<sequence>MLEKALLALKIAKNNNRIPFSESWKNHPIGYPRLAERIGVKPETGIYRRFDALNARHLLYLQAELCDIESALRARENADHGDKRGKRSQYATDYRCFLEEPSDMDMPQLRLINRMHAKLHQYNEALLEVSLLHQLEAPDQFDLNDVQFFLSSDDMGPNEMKGRDSTSWGDCDTPTDHPPDLIAVHPRKKEDLFSHIVAEKGVHLFKCGLGRITKGNKHVGHRIYYDSTVLKMTFLLTSAMAALIPIASILVLVRVKTLNTQLWIIAAFNILISVCLTFFTEAKRTDVFAVNAAFAAVQVVFIQGQGQGQN</sequence>
<feature type="transmembrane region" description="Helical" evidence="1">
    <location>
        <begin position="232"/>
        <end position="255"/>
    </location>
</feature>
<dbReference type="VEuPathDB" id="FungiDB:JI435_054840"/>
<dbReference type="PANTHER" id="PTHR34502:SF5">
    <property type="entry name" value="DUF6594 DOMAIN-CONTAINING PROTEIN"/>
    <property type="match status" value="1"/>
</dbReference>
<keyword evidence="1" id="KW-0812">Transmembrane</keyword>
<keyword evidence="4" id="KW-1185">Reference proteome</keyword>
<gene>
    <name evidence="3" type="ORF">JI435_054840</name>
</gene>
<dbReference type="PANTHER" id="PTHR34502">
    <property type="entry name" value="DUF6594 DOMAIN-CONTAINING PROTEIN-RELATED"/>
    <property type="match status" value="1"/>
</dbReference>
<organism evidence="3 4">
    <name type="scientific">Phaeosphaeria nodorum (strain SN15 / ATCC MYA-4574 / FGSC 10173)</name>
    <name type="common">Glume blotch fungus</name>
    <name type="synonym">Parastagonospora nodorum</name>
    <dbReference type="NCBI Taxonomy" id="321614"/>
    <lineage>
        <taxon>Eukaryota</taxon>
        <taxon>Fungi</taxon>
        <taxon>Dikarya</taxon>
        <taxon>Ascomycota</taxon>
        <taxon>Pezizomycotina</taxon>
        <taxon>Dothideomycetes</taxon>
        <taxon>Pleosporomycetidae</taxon>
        <taxon>Pleosporales</taxon>
        <taxon>Pleosporineae</taxon>
        <taxon>Phaeosphaeriaceae</taxon>
        <taxon>Parastagonospora</taxon>
    </lineage>
</organism>
<reference evidence="4" key="1">
    <citation type="journal article" date="2021" name="BMC Genomics">
        <title>Chromosome-level genome assembly and manually-curated proteome of model necrotroph Parastagonospora nodorum Sn15 reveals a genome-wide trove of candidate effector homologs, and redundancy of virulence-related functions within an accessory chromosome.</title>
        <authorList>
            <person name="Bertazzoni S."/>
            <person name="Jones D.A.B."/>
            <person name="Phan H.T."/>
            <person name="Tan K.-C."/>
            <person name="Hane J.K."/>
        </authorList>
    </citation>
    <scope>NUCLEOTIDE SEQUENCE [LARGE SCALE GENOMIC DNA]</scope>
    <source>
        <strain evidence="4">SN15 / ATCC MYA-4574 / FGSC 10173)</strain>
    </source>
</reference>
<dbReference type="Proteomes" id="UP000663193">
    <property type="component" value="Chromosome 6"/>
</dbReference>